<comment type="caution">
    <text evidence="1">The sequence shown here is derived from an EMBL/GenBank/DDBJ whole genome shotgun (WGS) entry which is preliminary data.</text>
</comment>
<dbReference type="AlphaFoldDB" id="A0A226DHR8"/>
<keyword evidence="2" id="KW-1185">Reference proteome</keyword>
<name>A0A226DHR8_FOLCA</name>
<proteinExistence type="predicted"/>
<organism evidence="1 2">
    <name type="scientific">Folsomia candida</name>
    <name type="common">Springtail</name>
    <dbReference type="NCBI Taxonomy" id="158441"/>
    <lineage>
        <taxon>Eukaryota</taxon>
        <taxon>Metazoa</taxon>
        <taxon>Ecdysozoa</taxon>
        <taxon>Arthropoda</taxon>
        <taxon>Hexapoda</taxon>
        <taxon>Collembola</taxon>
        <taxon>Entomobryomorpha</taxon>
        <taxon>Isotomoidea</taxon>
        <taxon>Isotomidae</taxon>
        <taxon>Proisotominae</taxon>
        <taxon>Folsomia</taxon>
    </lineage>
</organism>
<evidence type="ECO:0000313" key="1">
    <source>
        <dbReference type="EMBL" id="OXA44394.1"/>
    </source>
</evidence>
<dbReference type="EMBL" id="LNIX01000019">
    <property type="protein sequence ID" value="OXA44394.1"/>
    <property type="molecule type" value="Genomic_DNA"/>
</dbReference>
<accession>A0A226DHR8</accession>
<protein>
    <submittedName>
        <fullName evidence="1">Uncharacterized protein</fullName>
    </submittedName>
</protein>
<sequence length="176" mass="20630">MFIDAWSISLYQKLLEKHCQTLERLEFTIPDRIVEPRRLAMPVFPKLKVLKVIWEQRKGAFFNDERFRAQKMYGLILTFPAGENEYLNYAHNFPSLRSLTLLPPPNRFDQVKVCSETFFPIEAGAQVCETLVHLEIPIQLHGPQILEMFPNVERVQEAMAWLGPIFHLQKEMMSLV</sequence>
<gene>
    <name evidence="1" type="ORF">Fcan01_20857</name>
</gene>
<reference evidence="1 2" key="1">
    <citation type="submission" date="2015-12" db="EMBL/GenBank/DDBJ databases">
        <title>The genome of Folsomia candida.</title>
        <authorList>
            <person name="Faddeeva A."/>
            <person name="Derks M.F."/>
            <person name="Anvar Y."/>
            <person name="Smit S."/>
            <person name="Van Straalen N."/>
            <person name="Roelofs D."/>
        </authorList>
    </citation>
    <scope>NUCLEOTIDE SEQUENCE [LARGE SCALE GENOMIC DNA]</scope>
    <source>
        <strain evidence="1 2">VU population</strain>
        <tissue evidence="1">Whole body</tissue>
    </source>
</reference>
<dbReference type="Proteomes" id="UP000198287">
    <property type="component" value="Unassembled WGS sequence"/>
</dbReference>
<evidence type="ECO:0000313" key="2">
    <source>
        <dbReference type="Proteomes" id="UP000198287"/>
    </source>
</evidence>